<dbReference type="InterPro" id="IPR013595">
    <property type="entry name" value="Pept_S33_TAP-like_C"/>
</dbReference>
<evidence type="ECO:0000313" key="6">
    <source>
        <dbReference type="Proteomes" id="UP000283644"/>
    </source>
</evidence>
<evidence type="ECO:0000256" key="2">
    <source>
        <dbReference type="ARBA" id="ARBA00022801"/>
    </source>
</evidence>
<evidence type="ECO:0000313" key="5">
    <source>
        <dbReference type="EMBL" id="RHW27914.1"/>
    </source>
</evidence>
<feature type="domain" description="AB hydrolase-1" evidence="3">
    <location>
        <begin position="110"/>
        <end position="268"/>
    </location>
</feature>
<dbReference type="Proteomes" id="UP000283644">
    <property type="component" value="Unassembled WGS sequence"/>
</dbReference>
<dbReference type="SUPFAM" id="SSF53474">
    <property type="entry name" value="alpha/beta-Hydrolases"/>
    <property type="match status" value="1"/>
</dbReference>
<feature type="domain" description="Peptidase S33 tripeptidyl aminopeptidase-like C-terminal" evidence="4">
    <location>
        <begin position="441"/>
        <end position="536"/>
    </location>
</feature>
<dbReference type="OrthoDB" id="9796770at2"/>
<dbReference type="PANTHER" id="PTHR43248">
    <property type="entry name" value="2-SUCCINYL-6-HYDROXY-2,4-CYCLOHEXADIENE-1-CARBOXYLATE SYNTHASE"/>
    <property type="match status" value="1"/>
</dbReference>
<comment type="caution">
    <text evidence="5">The sequence shown here is derived from an EMBL/GenBank/DDBJ whole genome shotgun (WGS) entry which is preliminary data.</text>
</comment>
<evidence type="ECO:0000259" key="4">
    <source>
        <dbReference type="Pfam" id="PF08386"/>
    </source>
</evidence>
<gene>
    <name evidence="5" type="ORF">D0Z08_06380</name>
</gene>
<evidence type="ECO:0000259" key="3">
    <source>
        <dbReference type="Pfam" id="PF00561"/>
    </source>
</evidence>
<dbReference type="Pfam" id="PF00561">
    <property type="entry name" value="Abhydrolase_1"/>
    <property type="match status" value="1"/>
</dbReference>
<evidence type="ECO:0000256" key="1">
    <source>
        <dbReference type="ARBA" id="ARBA00010088"/>
    </source>
</evidence>
<dbReference type="Gene3D" id="3.40.50.1820">
    <property type="entry name" value="alpha/beta hydrolase"/>
    <property type="match status" value="1"/>
</dbReference>
<dbReference type="EMBL" id="QXGH01000011">
    <property type="protein sequence ID" value="RHW27914.1"/>
    <property type="molecule type" value="Genomic_DNA"/>
</dbReference>
<keyword evidence="2 5" id="KW-0378">Hydrolase</keyword>
<accession>A0A417Y604</accession>
<sequence>MNVAAPAAGSGATIGRCAGEATMKRAVAVLVVIAAAAAPGPLGRSDAVGDSSQRVPTFHPIACPDGVFPDDRVVDCGYVVVPEDRREPNGRLIRVAAAVVHATSPDPGEPIVFLGGGPSFGAISDFALGGYFADWATAEEHDLVLVDTRGTGISRPRLGCRELDRAEVRAFYAGRFVNSEALRIFGHALDRCWERYTERGIDLADYNTHQSAADLEALRRALGYDQWNLLAVSADGTLGLTYMRRFPGGIRSAIIDSGMAPNALWGLDYHVGTVRILNRVFAGCRANAACRSTYPGLRRLFERKSRQLKRDPVVVTIPRMRPEPVRLLVDEAGIYSDAISLIYPGDQFSPSQIPGVLAFAWKVAHGHLKRPYRRLLGTGPMENSHSQDFLAGGKTMSYVCRDNVRFITWEDRREAADAAPPFARRFLRRGFDLAAGNNDPRSPAGCRHWPVGRAGHRQHELVVSAIPTLVLANRYDLAVPPRMVRPMLPGLSRSTYVVLPAAFHLSLAFFTNGNECAREIATDFLVSPETAPDTSCVDSLPRLDYTPRRTTSPLAPGCSDRYGPATGSRVIGIPCRDRNVLWALTRTW</sequence>
<dbReference type="Pfam" id="PF08386">
    <property type="entry name" value="Abhydrolase_4"/>
    <property type="match status" value="1"/>
</dbReference>
<dbReference type="InterPro" id="IPR000073">
    <property type="entry name" value="AB_hydrolase_1"/>
</dbReference>
<keyword evidence="6" id="KW-1185">Reference proteome</keyword>
<reference evidence="5 6" key="1">
    <citation type="submission" date="2018-09" db="EMBL/GenBank/DDBJ databases">
        <title>Genome sequencing of Nocardioides immobilis CCTCC AB 2017083 for comparison to Nocardioides silvaticus.</title>
        <authorList>
            <person name="Li C."/>
            <person name="Wang G."/>
        </authorList>
    </citation>
    <scope>NUCLEOTIDE SEQUENCE [LARGE SCALE GENOMIC DNA]</scope>
    <source>
        <strain evidence="5 6">CCTCC AB 2017083</strain>
    </source>
</reference>
<proteinExistence type="inferred from homology"/>
<organism evidence="5 6">
    <name type="scientific">Nocardioides immobilis</name>
    <dbReference type="NCBI Taxonomy" id="2049295"/>
    <lineage>
        <taxon>Bacteria</taxon>
        <taxon>Bacillati</taxon>
        <taxon>Actinomycetota</taxon>
        <taxon>Actinomycetes</taxon>
        <taxon>Propionibacteriales</taxon>
        <taxon>Nocardioidaceae</taxon>
        <taxon>Nocardioides</taxon>
    </lineage>
</organism>
<dbReference type="PANTHER" id="PTHR43248:SF25">
    <property type="entry name" value="AB HYDROLASE-1 DOMAIN-CONTAINING PROTEIN-RELATED"/>
    <property type="match status" value="1"/>
</dbReference>
<dbReference type="InterPro" id="IPR029058">
    <property type="entry name" value="AB_hydrolase_fold"/>
</dbReference>
<dbReference type="GO" id="GO:0016787">
    <property type="term" value="F:hydrolase activity"/>
    <property type="evidence" value="ECO:0007669"/>
    <property type="project" value="UniProtKB-KW"/>
</dbReference>
<name>A0A417Y604_9ACTN</name>
<dbReference type="InterPro" id="IPR051601">
    <property type="entry name" value="Serine_prot/Carboxylest_S33"/>
</dbReference>
<comment type="similarity">
    <text evidence="1">Belongs to the peptidase S33 family.</text>
</comment>
<dbReference type="AlphaFoldDB" id="A0A417Y604"/>
<protein>
    <submittedName>
        <fullName evidence="5">Alpha/beta fold hydrolase</fullName>
    </submittedName>
</protein>